<evidence type="ECO:0000313" key="2">
    <source>
        <dbReference type="EMBL" id="AXN41782.1"/>
    </source>
</evidence>
<evidence type="ECO:0008006" key="4">
    <source>
        <dbReference type="Google" id="ProtNLM"/>
    </source>
</evidence>
<dbReference type="EMBL" id="CP030926">
    <property type="protein sequence ID" value="AXN41782.1"/>
    <property type="molecule type" value="Genomic_DNA"/>
</dbReference>
<gene>
    <name evidence="2" type="ORF">DTO10_13430</name>
</gene>
<dbReference type="SUPFAM" id="SSF56349">
    <property type="entry name" value="DNA breaking-rejoining enzymes"/>
    <property type="match status" value="1"/>
</dbReference>
<accession>A0ABM6XT27</accession>
<reference evidence="2 3" key="1">
    <citation type="submission" date="2018-07" db="EMBL/GenBank/DDBJ databases">
        <title>The molecular basis for the intramolecular migration of carboxyl group in the catabolism of para-hydroxybenzoate via gentisate.</title>
        <authorList>
            <person name="Zhao H."/>
            <person name="Xu Y."/>
            <person name="Lin S."/>
            <person name="Spain J.C."/>
            <person name="Zhou N.-Y."/>
        </authorList>
    </citation>
    <scope>NUCLEOTIDE SEQUENCE [LARGE SCALE GENOMIC DNA]</scope>
    <source>
        <strain evidence="2 3">PHB-7a</strain>
    </source>
</reference>
<evidence type="ECO:0000313" key="3">
    <source>
        <dbReference type="Proteomes" id="UP000260457"/>
    </source>
</evidence>
<dbReference type="Gene3D" id="1.10.443.10">
    <property type="entry name" value="Intergrase catalytic core"/>
    <property type="match status" value="1"/>
</dbReference>
<protein>
    <recommendedName>
        <fullName evidence="4">Integrase</fullName>
    </recommendedName>
</protein>
<proteinExistence type="predicted"/>
<keyword evidence="3" id="KW-1185">Reference proteome</keyword>
<keyword evidence="1" id="KW-0233">DNA recombination</keyword>
<sequence>MDRLGHTDDQITKNIYLHVTQEMKKEASHKFGQLMRSFR</sequence>
<organism evidence="2 3">
    <name type="scientific">Peribacillus butanolivorans</name>
    <dbReference type="NCBI Taxonomy" id="421767"/>
    <lineage>
        <taxon>Bacteria</taxon>
        <taxon>Bacillati</taxon>
        <taxon>Bacillota</taxon>
        <taxon>Bacilli</taxon>
        <taxon>Bacillales</taxon>
        <taxon>Bacillaceae</taxon>
        <taxon>Peribacillus</taxon>
    </lineage>
</organism>
<name>A0ABM6XT27_9BACI</name>
<dbReference type="InterPro" id="IPR011010">
    <property type="entry name" value="DNA_brk_join_enz"/>
</dbReference>
<dbReference type="Proteomes" id="UP000260457">
    <property type="component" value="Chromosome"/>
</dbReference>
<dbReference type="InterPro" id="IPR013762">
    <property type="entry name" value="Integrase-like_cat_sf"/>
</dbReference>
<evidence type="ECO:0000256" key="1">
    <source>
        <dbReference type="ARBA" id="ARBA00023172"/>
    </source>
</evidence>